<comment type="caution">
    <text evidence="2">The sequence shown here is derived from an EMBL/GenBank/DDBJ whole genome shotgun (WGS) entry which is preliminary data.</text>
</comment>
<keyword evidence="3" id="KW-1185">Reference proteome</keyword>
<protein>
    <submittedName>
        <fullName evidence="2">Uncharacterized protein</fullName>
    </submittedName>
</protein>
<reference evidence="2 3" key="1">
    <citation type="submission" date="2023-07" db="EMBL/GenBank/DDBJ databases">
        <title>Genomic Encyclopedia of Type Strains, Phase IV (KMG-IV): sequencing the most valuable type-strain genomes for metagenomic binning, comparative biology and taxonomic classification.</title>
        <authorList>
            <person name="Goeker M."/>
        </authorList>
    </citation>
    <scope>NUCLEOTIDE SEQUENCE [LARGE SCALE GENOMIC DNA]</scope>
    <source>
        <strain evidence="2 3">B1-1</strain>
    </source>
</reference>
<dbReference type="Proteomes" id="UP001223743">
    <property type="component" value="Unassembled WGS sequence"/>
</dbReference>
<feature type="compositionally biased region" description="Basic and acidic residues" evidence="1">
    <location>
        <begin position="16"/>
        <end position="33"/>
    </location>
</feature>
<proteinExistence type="predicted"/>
<evidence type="ECO:0000313" key="3">
    <source>
        <dbReference type="Proteomes" id="UP001223743"/>
    </source>
</evidence>
<name>A0ABU0MBR4_9HYPH</name>
<dbReference type="RefSeq" id="WP_266283926.1">
    <property type="nucleotide sequence ID" value="NZ_JAPKNF010000004.1"/>
</dbReference>
<accession>A0ABU0MBR4</accession>
<feature type="region of interest" description="Disordered" evidence="1">
    <location>
        <begin position="16"/>
        <end position="72"/>
    </location>
</feature>
<gene>
    <name evidence="2" type="ORF">QO015_004012</name>
</gene>
<feature type="compositionally biased region" description="Polar residues" evidence="1">
    <location>
        <begin position="35"/>
        <end position="48"/>
    </location>
</feature>
<evidence type="ECO:0000256" key="1">
    <source>
        <dbReference type="SAM" id="MobiDB-lite"/>
    </source>
</evidence>
<sequence>MVVDKVLNSIVPGRAAREEKKVKEGKLDEELRETFPTSDPLASTQPGSGVTGAEVKALHPSPSQIAAKRRPA</sequence>
<dbReference type="EMBL" id="JAUSWJ010000001">
    <property type="protein sequence ID" value="MDQ0518399.1"/>
    <property type="molecule type" value="Genomic_DNA"/>
</dbReference>
<evidence type="ECO:0000313" key="2">
    <source>
        <dbReference type="EMBL" id="MDQ0518399.1"/>
    </source>
</evidence>
<organism evidence="2 3">
    <name type="scientific">Kaistia geumhonensis</name>
    <dbReference type="NCBI Taxonomy" id="410839"/>
    <lineage>
        <taxon>Bacteria</taxon>
        <taxon>Pseudomonadati</taxon>
        <taxon>Pseudomonadota</taxon>
        <taxon>Alphaproteobacteria</taxon>
        <taxon>Hyphomicrobiales</taxon>
        <taxon>Kaistiaceae</taxon>
        <taxon>Kaistia</taxon>
    </lineage>
</organism>